<evidence type="ECO:0000256" key="1">
    <source>
        <dbReference type="ARBA" id="ARBA00022679"/>
    </source>
</evidence>
<comment type="caution">
    <text evidence="5">The sequence shown here is derived from an EMBL/GenBank/DDBJ whole genome shotgun (WGS) entry which is preliminary data.</text>
</comment>
<dbReference type="InterPro" id="IPR027417">
    <property type="entry name" value="P-loop_NTPase"/>
</dbReference>
<evidence type="ECO:0000256" key="3">
    <source>
        <dbReference type="ARBA" id="ARBA00022777"/>
    </source>
</evidence>
<evidence type="ECO:0008006" key="7">
    <source>
        <dbReference type="Google" id="ProtNLM"/>
    </source>
</evidence>
<dbReference type="Pfam" id="PF00406">
    <property type="entry name" value="ADK"/>
    <property type="match status" value="1"/>
</dbReference>
<keyword evidence="6" id="KW-1185">Reference proteome</keyword>
<comment type="similarity">
    <text evidence="4">Belongs to the adenylate kinase family.</text>
</comment>
<dbReference type="InterPro" id="IPR000850">
    <property type="entry name" value="Adenylat/UMP-CMP_kin"/>
</dbReference>
<dbReference type="InterPro" id="IPR033690">
    <property type="entry name" value="Adenylat_kinase_CS"/>
</dbReference>
<dbReference type="GO" id="GO:0006139">
    <property type="term" value="P:nucleobase-containing compound metabolic process"/>
    <property type="evidence" value="ECO:0007669"/>
    <property type="project" value="InterPro"/>
</dbReference>
<sequence>MQDYGCYHVSVGDLLRNLRDQKDQSLDIEDYIREGKLVPTATIVNILKRAIIGKLGSYHAIIIDGFPRRLDQGIASEDQIGKPDLVLFFDCQKSVAQERYLTRKLQGRLDDNEEIFQQRYKEFELLNPDIFDYYKSLGIMLKVYLDALSLEDANGILD</sequence>
<dbReference type="GO" id="GO:0005524">
    <property type="term" value="F:ATP binding"/>
    <property type="evidence" value="ECO:0007669"/>
    <property type="project" value="InterPro"/>
</dbReference>
<dbReference type="SUPFAM" id="SSF52540">
    <property type="entry name" value="P-loop containing nucleoside triphosphate hydrolases"/>
    <property type="match status" value="1"/>
</dbReference>
<gene>
    <name evidence="5" type="ORF">BOTCAL_0590g00060</name>
</gene>
<dbReference type="STRING" id="38488.A0A4Y8CJ58"/>
<evidence type="ECO:0000256" key="4">
    <source>
        <dbReference type="RuleBase" id="RU003330"/>
    </source>
</evidence>
<proteinExistence type="inferred from homology"/>
<dbReference type="Gene3D" id="3.40.50.300">
    <property type="entry name" value="P-loop containing nucleotide triphosphate hydrolases"/>
    <property type="match status" value="1"/>
</dbReference>
<dbReference type="Proteomes" id="UP000297299">
    <property type="component" value="Unassembled WGS sequence"/>
</dbReference>
<accession>A0A4Y8CJ58</accession>
<reference evidence="5 6" key="1">
    <citation type="submission" date="2017-11" db="EMBL/GenBank/DDBJ databases">
        <title>Comparative genomics of Botrytis spp.</title>
        <authorList>
            <person name="Valero-Jimenez C.A."/>
            <person name="Tapia P."/>
            <person name="Veloso J."/>
            <person name="Silva-Moreno E."/>
            <person name="Staats M."/>
            <person name="Valdes J.H."/>
            <person name="Van Kan J.A.L."/>
        </authorList>
    </citation>
    <scope>NUCLEOTIDE SEQUENCE [LARGE SCALE GENOMIC DNA]</scope>
    <source>
        <strain evidence="5 6">MUCL2830</strain>
    </source>
</reference>
<protein>
    <recommendedName>
        <fullName evidence="7">Adenylate kinase active site lid domain-containing protein</fullName>
    </recommendedName>
</protein>
<dbReference type="AlphaFoldDB" id="A0A4Y8CJ58"/>
<dbReference type="GO" id="GO:0019205">
    <property type="term" value="F:nucleobase-containing compound kinase activity"/>
    <property type="evidence" value="ECO:0007669"/>
    <property type="project" value="InterPro"/>
</dbReference>
<dbReference type="PRINTS" id="PR00094">
    <property type="entry name" value="ADENYLTKNASE"/>
</dbReference>
<name>A0A4Y8CJ58_9HELO</name>
<dbReference type="CDD" id="cd01428">
    <property type="entry name" value="ADK"/>
    <property type="match status" value="1"/>
</dbReference>
<dbReference type="EMBL" id="PHWZ01000587">
    <property type="protein sequence ID" value="TEY35477.1"/>
    <property type="molecule type" value="Genomic_DNA"/>
</dbReference>
<dbReference type="PANTHER" id="PTHR23359">
    <property type="entry name" value="NUCLEOTIDE KINASE"/>
    <property type="match status" value="1"/>
</dbReference>
<evidence type="ECO:0000313" key="5">
    <source>
        <dbReference type="EMBL" id="TEY35477.1"/>
    </source>
</evidence>
<evidence type="ECO:0000256" key="2">
    <source>
        <dbReference type="ARBA" id="ARBA00022741"/>
    </source>
</evidence>
<dbReference type="PROSITE" id="PS00113">
    <property type="entry name" value="ADENYLATE_KINASE"/>
    <property type="match status" value="1"/>
</dbReference>
<dbReference type="OrthoDB" id="442176at2759"/>
<organism evidence="5 6">
    <name type="scientific">Botryotinia calthae</name>
    <dbReference type="NCBI Taxonomy" id="38488"/>
    <lineage>
        <taxon>Eukaryota</taxon>
        <taxon>Fungi</taxon>
        <taxon>Dikarya</taxon>
        <taxon>Ascomycota</taxon>
        <taxon>Pezizomycotina</taxon>
        <taxon>Leotiomycetes</taxon>
        <taxon>Helotiales</taxon>
        <taxon>Sclerotiniaceae</taxon>
        <taxon>Botryotinia</taxon>
    </lineage>
</organism>
<evidence type="ECO:0000313" key="6">
    <source>
        <dbReference type="Proteomes" id="UP000297299"/>
    </source>
</evidence>
<keyword evidence="2" id="KW-0547">Nucleotide-binding</keyword>
<keyword evidence="3 4" id="KW-0418">Kinase</keyword>
<keyword evidence="1 4" id="KW-0808">Transferase</keyword>